<gene>
    <name evidence="1" type="ORF">EV194_11836</name>
</gene>
<dbReference type="EMBL" id="SLWK01000018">
    <property type="protein sequence ID" value="TCO04447.1"/>
    <property type="molecule type" value="Genomic_DNA"/>
</dbReference>
<comment type="caution">
    <text evidence="1">The sequence shown here is derived from an EMBL/GenBank/DDBJ whole genome shotgun (WGS) entry which is preliminary data.</text>
</comment>
<dbReference type="OrthoDB" id="1524207at2"/>
<evidence type="ECO:0008006" key="3">
    <source>
        <dbReference type="Google" id="ProtNLM"/>
    </source>
</evidence>
<reference evidence="1 2" key="1">
    <citation type="submission" date="2019-03" db="EMBL/GenBank/DDBJ databases">
        <title>Genomic Encyclopedia of Type Strains, Phase IV (KMG-IV): sequencing the most valuable type-strain genomes for metagenomic binning, comparative biology and taxonomic classification.</title>
        <authorList>
            <person name="Goeker M."/>
        </authorList>
    </citation>
    <scope>NUCLEOTIDE SEQUENCE [LARGE SCALE GENOMIC DNA]</scope>
    <source>
        <strain evidence="1 2">DSM 24179</strain>
    </source>
</reference>
<evidence type="ECO:0000313" key="1">
    <source>
        <dbReference type="EMBL" id="TCO04447.1"/>
    </source>
</evidence>
<keyword evidence="2" id="KW-1185">Reference proteome</keyword>
<dbReference type="AlphaFoldDB" id="A0A4R2G970"/>
<organism evidence="1 2">
    <name type="scientific">Natronoflexus pectinivorans</name>
    <dbReference type="NCBI Taxonomy" id="682526"/>
    <lineage>
        <taxon>Bacteria</taxon>
        <taxon>Pseudomonadati</taxon>
        <taxon>Bacteroidota</taxon>
        <taxon>Bacteroidia</taxon>
        <taxon>Marinilabiliales</taxon>
        <taxon>Marinilabiliaceae</taxon>
        <taxon>Natronoflexus</taxon>
    </lineage>
</organism>
<proteinExistence type="predicted"/>
<name>A0A4R2G970_9BACT</name>
<sequence>MKTVLSLITLSWILVACSTSPGQDSQQSNSLSETEQQFLDNLKSFCGQSFEGRETYTKDGRDSWAHKRMVIFFTVCESDEVHIPFHIDDDTSRTWMFINDNGSLRFRHDHRHPDGTPEDLTLYGGYSDGSGTPFRQSFPADQYTDDLLDDDLDRVWNVILSDDLSTMTYELGYLGEIVFRAEFNLSNPL</sequence>
<protein>
    <recommendedName>
        <fullName evidence="3">Lipoprotein</fullName>
    </recommendedName>
</protein>
<dbReference type="Proteomes" id="UP000295221">
    <property type="component" value="Unassembled WGS sequence"/>
</dbReference>
<accession>A0A4R2G970</accession>
<dbReference type="RefSeq" id="WP_132435318.1">
    <property type="nucleotide sequence ID" value="NZ_SLWK01000018.1"/>
</dbReference>
<evidence type="ECO:0000313" key="2">
    <source>
        <dbReference type="Proteomes" id="UP000295221"/>
    </source>
</evidence>
<dbReference type="PROSITE" id="PS51257">
    <property type="entry name" value="PROKAR_LIPOPROTEIN"/>
    <property type="match status" value="1"/>
</dbReference>